<dbReference type="InterPro" id="IPR050509">
    <property type="entry name" value="CoA-transferase_III"/>
</dbReference>
<comment type="caution">
    <text evidence="2">The sequence shown here is derived from an EMBL/GenBank/DDBJ whole genome shotgun (WGS) entry which is preliminary data.</text>
</comment>
<dbReference type="InterPro" id="IPR003673">
    <property type="entry name" value="CoA-Trfase_fam_III"/>
</dbReference>
<evidence type="ECO:0000313" key="3">
    <source>
        <dbReference type="Proteomes" id="UP000782610"/>
    </source>
</evidence>
<reference evidence="2" key="1">
    <citation type="submission" date="2020-07" db="EMBL/GenBank/DDBJ databases">
        <title>Huge and variable diversity of episymbiotic CPR bacteria and DPANN archaea in groundwater ecosystems.</title>
        <authorList>
            <person name="He C.Y."/>
            <person name="Keren R."/>
            <person name="Whittaker M."/>
            <person name="Farag I.F."/>
            <person name="Doudna J."/>
            <person name="Cate J.H.D."/>
            <person name="Banfield J.F."/>
        </authorList>
    </citation>
    <scope>NUCLEOTIDE SEQUENCE</scope>
    <source>
        <strain evidence="2">NC_groundwater_1586_Pr3_B-0.1um_66_15</strain>
    </source>
</reference>
<dbReference type="EMBL" id="JACRAF010000031">
    <property type="protein sequence ID" value="MBI4922451.1"/>
    <property type="molecule type" value="Genomic_DNA"/>
</dbReference>
<dbReference type="Proteomes" id="UP000782610">
    <property type="component" value="Unassembled WGS sequence"/>
</dbReference>
<proteinExistence type="predicted"/>
<accession>A0A933L4V0</accession>
<name>A0A933L4V0_9HYPH</name>
<dbReference type="AlphaFoldDB" id="A0A933L4V0"/>
<dbReference type="Pfam" id="PF02515">
    <property type="entry name" value="CoA_transf_3"/>
    <property type="match status" value="1"/>
</dbReference>
<dbReference type="GO" id="GO:0016740">
    <property type="term" value="F:transferase activity"/>
    <property type="evidence" value="ECO:0007669"/>
    <property type="project" value="UniProtKB-KW"/>
</dbReference>
<protein>
    <submittedName>
        <fullName evidence="2">CoA transferase</fullName>
    </submittedName>
</protein>
<sequence length="387" mass="41492">MTNTEPKAALEGIRVVELATVVAGPGAGRYLADFGAEVIKVEAPGGDPTRRMGWVGPNETDSYFWKLVNRNKQVISLDLKSPDGKAALWALLEDADVLIENMRPGKLEALGFGPDELLKVNAKLVVLRISGFGQDGPYALHPGFATIAEALSGFSGLLGEAGGPPLLPPIAVTDEVTALVGAFTTMVALFHAQRTGEGQTIDVNLLTSMFQIMGPLPSAYAHMGYLQPRLGSGIPYTVPRGTYQCADGVWIAISSSSDSVANRVLDLLGLAGDPRYSTFQARSMNREALERAVTEWVAARSSDDVMREFRRVDAAIAKVLDMKDIFADPHYKARHMIAEVGGITMQNVVADLSKTPGRLRHPGRPFGADTKAVLERLGLGTGKPVRK</sequence>
<evidence type="ECO:0000313" key="2">
    <source>
        <dbReference type="EMBL" id="MBI4922451.1"/>
    </source>
</evidence>
<gene>
    <name evidence="2" type="ORF">HY834_11935</name>
</gene>
<dbReference type="InterPro" id="IPR023606">
    <property type="entry name" value="CoA-Trfase_III_dom_1_sf"/>
</dbReference>
<dbReference type="SUPFAM" id="SSF89796">
    <property type="entry name" value="CoA-transferase family III (CaiB/BaiF)"/>
    <property type="match status" value="1"/>
</dbReference>
<dbReference type="Gene3D" id="3.40.50.10540">
    <property type="entry name" value="Crotonobetainyl-coa:carnitine coa-transferase, domain 1"/>
    <property type="match status" value="1"/>
</dbReference>
<dbReference type="InterPro" id="IPR044855">
    <property type="entry name" value="CoA-Trfase_III_dom3_sf"/>
</dbReference>
<organism evidence="2 3">
    <name type="scientific">Devosia nanyangense</name>
    <dbReference type="NCBI Taxonomy" id="1228055"/>
    <lineage>
        <taxon>Bacteria</taxon>
        <taxon>Pseudomonadati</taxon>
        <taxon>Pseudomonadota</taxon>
        <taxon>Alphaproteobacteria</taxon>
        <taxon>Hyphomicrobiales</taxon>
        <taxon>Devosiaceae</taxon>
        <taxon>Devosia</taxon>
    </lineage>
</organism>
<keyword evidence="1 2" id="KW-0808">Transferase</keyword>
<dbReference type="PANTHER" id="PTHR48228:SF6">
    <property type="entry name" value="L-CARNITINE COA-TRANSFERASE"/>
    <property type="match status" value="1"/>
</dbReference>
<evidence type="ECO:0000256" key="1">
    <source>
        <dbReference type="ARBA" id="ARBA00022679"/>
    </source>
</evidence>
<dbReference type="PANTHER" id="PTHR48228">
    <property type="entry name" value="SUCCINYL-COA--D-CITRAMALATE COA-TRANSFERASE"/>
    <property type="match status" value="1"/>
</dbReference>
<dbReference type="Gene3D" id="3.30.1540.10">
    <property type="entry name" value="formyl-coa transferase, domain 3"/>
    <property type="match status" value="1"/>
</dbReference>